<dbReference type="InterPro" id="IPR019076">
    <property type="entry name" value="Spore_lipoprot_YhcN/YlaJ-like"/>
</dbReference>
<evidence type="ECO:0000313" key="4">
    <source>
        <dbReference type="Proteomes" id="UP000035996"/>
    </source>
</evidence>
<dbReference type="PROSITE" id="PS51257">
    <property type="entry name" value="PROKAR_LIPOPROTEIN"/>
    <property type="match status" value="1"/>
</dbReference>
<reference evidence="3" key="1">
    <citation type="submission" date="2015-06" db="EMBL/GenBank/DDBJ databases">
        <authorList>
            <person name="Liu B."/>
            <person name="Wang J."/>
            <person name="Zhu Y."/>
            <person name="Liu G."/>
            <person name="Chen Q."/>
            <person name="Zheng C."/>
            <person name="Che J."/>
            <person name="Ge C."/>
            <person name="Shi H."/>
            <person name="Pan Z."/>
            <person name="Liu X."/>
        </authorList>
    </citation>
    <scope>NUCLEOTIDE SEQUENCE [LARGE SCALE GENOMIC DNA]</scope>
    <source>
        <strain evidence="3">DSM 16346</strain>
    </source>
</reference>
<feature type="signal peptide" evidence="2">
    <location>
        <begin position="1"/>
        <end position="23"/>
    </location>
</feature>
<dbReference type="OrthoDB" id="2691390at2"/>
<evidence type="ECO:0000256" key="1">
    <source>
        <dbReference type="SAM" id="MobiDB-lite"/>
    </source>
</evidence>
<dbReference type="STRING" id="157733.AB986_14875"/>
<dbReference type="PATRIC" id="fig|157733.3.peg.1047"/>
<name>A0A0J6CVF8_9BACL</name>
<dbReference type="RefSeq" id="WP_048311974.1">
    <property type="nucleotide sequence ID" value="NZ_CP119526.1"/>
</dbReference>
<accession>A0A0J6CVF8</accession>
<evidence type="ECO:0000256" key="2">
    <source>
        <dbReference type="SAM" id="SignalP"/>
    </source>
</evidence>
<feature type="compositionally biased region" description="Polar residues" evidence="1">
    <location>
        <begin position="210"/>
        <end position="219"/>
    </location>
</feature>
<feature type="region of interest" description="Disordered" evidence="1">
    <location>
        <begin position="179"/>
        <end position="219"/>
    </location>
</feature>
<proteinExistence type="predicted"/>
<gene>
    <name evidence="3" type="ORF">AB986_14875</name>
</gene>
<keyword evidence="2" id="KW-0732">Signal</keyword>
<keyword evidence="4" id="KW-1185">Reference proteome</keyword>
<dbReference type="EMBL" id="LELK01000004">
    <property type="protein sequence ID" value="KMM37155.1"/>
    <property type="molecule type" value="Genomic_DNA"/>
</dbReference>
<sequence>MKKQVLFILPLALGLAACQGQDATDSFDHADLTPVKTDPEEYGMNMANSQEKAKKGNFGFVRESRNTNNMNSQAKPRDVVYLDRERLADMITSMAIVLPYVNDVATLVTDEEVLIGYKSTTKDRDGTADQVKKTALSVIPRYYHVYVSDEQGMIAEVERYQNGSTASGELDKSIEQTIAKMKKSPQGNKVSEGENENGEMKGEMNDELNDSNGNEMMSK</sequence>
<dbReference type="Proteomes" id="UP000035996">
    <property type="component" value="Unassembled WGS sequence"/>
</dbReference>
<feature type="chain" id="PRO_5005269424" description="Sporulation protein" evidence="2">
    <location>
        <begin position="24"/>
        <end position="219"/>
    </location>
</feature>
<evidence type="ECO:0008006" key="5">
    <source>
        <dbReference type="Google" id="ProtNLM"/>
    </source>
</evidence>
<evidence type="ECO:0000313" key="3">
    <source>
        <dbReference type="EMBL" id="KMM37155.1"/>
    </source>
</evidence>
<organism evidence="3 4">
    <name type="scientific">Guptibacillus hwajinpoensis</name>
    <dbReference type="NCBI Taxonomy" id="208199"/>
    <lineage>
        <taxon>Bacteria</taxon>
        <taxon>Bacillati</taxon>
        <taxon>Bacillota</taxon>
        <taxon>Bacilli</taxon>
        <taxon>Bacillales</taxon>
        <taxon>Guptibacillaceae</taxon>
        <taxon>Guptibacillus</taxon>
    </lineage>
</organism>
<dbReference type="AlphaFoldDB" id="A0A0J6CVF8"/>
<dbReference type="Pfam" id="PF09580">
    <property type="entry name" value="Spore_YhcN_YlaJ"/>
    <property type="match status" value="1"/>
</dbReference>
<protein>
    <recommendedName>
        <fullName evidence="5">Sporulation protein</fullName>
    </recommendedName>
</protein>
<comment type="caution">
    <text evidence="3">The sequence shown here is derived from an EMBL/GenBank/DDBJ whole genome shotgun (WGS) entry which is preliminary data.</text>
</comment>